<feature type="signal peptide" evidence="2">
    <location>
        <begin position="1"/>
        <end position="18"/>
    </location>
</feature>
<sequence length="245" mass="27946">MMRFICVLLVLIAVSTSAQRPYGEVSIKGNAAFWERLFGYIVGLFLGVDDDFFKERQNNLDSSVEQPRPKTKVFSTQNDFPDIFTKPENDEFILFENDLPLERQQVQNTAEQIYSILDLFPKILQPGRGKIPNNQIVFFENNLPVDTLGQLPRFDGKFSILNLFPDILKLINPEKTVNHQLAPALELDEIPKQSEEPEEYLTNNDRNDVVYDDTANDSEVNDDEESGPELNDVEANDETELANAT</sequence>
<evidence type="ECO:0000256" key="1">
    <source>
        <dbReference type="SAM" id="MobiDB-lite"/>
    </source>
</evidence>
<keyword evidence="3" id="KW-1185">Reference proteome</keyword>
<dbReference type="AlphaFoldDB" id="A0A9C6T2C4"/>
<protein>
    <submittedName>
        <fullName evidence="4">Uncharacterized protein LOC127565495</fullName>
    </submittedName>
</protein>
<proteinExistence type="predicted"/>
<feature type="compositionally biased region" description="Acidic residues" evidence="1">
    <location>
        <begin position="210"/>
        <end position="245"/>
    </location>
</feature>
<reference evidence="4" key="1">
    <citation type="submission" date="2025-08" db="UniProtKB">
        <authorList>
            <consortium name="RefSeq"/>
        </authorList>
    </citation>
    <scope>IDENTIFICATION</scope>
    <source>
        <strain evidence="4">15112-1751.03</strain>
        <tissue evidence="4">Whole Adult</tissue>
    </source>
</reference>
<feature type="chain" id="PRO_5039569893" evidence="2">
    <location>
        <begin position="19"/>
        <end position="245"/>
    </location>
</feature>
<evidence type="ECO:0000256" key="2">
    <source>
        <dbReference type="SAM" id="SignalP"/>
    </source>
</evidence>
<name>A0A9C6T2C4_DROAB</name>
<keyword evidence="2" id="KW-0732">Signal</keyword>
<dbReference type="Proteomes" id="UP000515160">
    <property type="component" value="Chromosome 3"/>
</dbReference>
<dbReference type="GeneID" id="127565495"/>
<dbReference type="RefSeq" id="XP_051860193.1">
    <property type="nucleotide sequence ID" value="XM_052004233.1"/>
</dbReference>
<gene>
    <name evidence="4" type="primary">LOC127565495</name>
</gene>
<evidence type="ECO:0000313" key="4">
    <source>
        <dbReference type="RefSeq" id="XP_051860193.1"/>
    </source>
</evidence>
<accession>A0A9C6T2C4</accession>
<feature type="region of interest" description="Disordered" evidence="1">
    <location>
        <begin position="193"/>
        <end position="245"/>
    </location>
</feature>
<evidence type="ECO:0000313" key="3">
    <source>
        <dbReference type="Proteomes" id="UP000515160"/>
    </source>
</evidence>
<organism evidence="3 4">
    <name type="scientific">Drosophila albomicans</name>
    <name type="common">Fruit fly</name>
    <dbReference type="NCBI Taxonomy" id="7291"/>
    <lineage>
        <taxon>Eukaryota</taxon>
        <taxon>Metazoa</taxon>
        <taxon>Ecdysozoa</taxon>
        <taxon>Arthropoda</taxon>
        <taxon>Hexapoda</taxon>
        <taxon>Insecta</taxon>
        <taxon>Pterygota</taxon>
        <taxon>Neoptera</taxon>
        <taxon>Endopterygota</taxon>
        <taxon>Diptera</taxon>
        <taxon>Brachycera</taxon>
        <taxon>Muscomorpha</taxon>
        <taxon>Ephydroidea</taxon>
        <taxon>Drosophilidae</taxon>
        <taxon>Drosophila</taxon>
    </lineage>
</organism>